<gene>
    <name evidence="3" type="ORF">KP509_31G046900</name>
</gene>
<dbReference type="SMART" id="SM00499">
    <property type="entry name" value="AAI"/>
    <property type="match status" value="1"/>
</dbReference>
<dbReference type="Pfam" id="PF00234">
    <property type="entry name" value="Tryp_alpha_amyl"/>
    <property type="match status" value="1"/>
</dbReference>
<sequence>MTGAKLCIMLTVTAITMTSTTLWSGERFAFAQPFLTATPPPAGSQSGYSSQACSASVLSFTPCLPTIAAMVGRGGTAAAGSAVGASCCSAFRSIDPTCFCELLAQARQFVGTTRPIASDMVEKVTSAAYELPSLCGLQSRFVPY</sequence>
<reference evidence="3" key="1">
    <citation type="submission" date="2021-08" db="EMBL/GenBank/DDBJ databases">
        <title>WGS assembly of Ceratopteris richardii.</title>
        <authorList>
            <person name="Marchant D.B."/>
            <person name="Chen G."/>
            <person name="Jenkins J."/>
            <person name="Shu S."/>
            <person name="Leebens-Mack J."/>
            <person name="Grimwood J."/>
            <person name="Schmutz J."/>
            <person name="Soltis P."/>
            <person name="Soltis D."/>
            <person name="Chen Z.-H."/>
        </authorList>
    </citation>
    <scope>NUCLEOTIDE SEQUENCE</scope>
    <source>
        <strain evidence="3">Whitten #5841</strain>
        <tissue evidence="3">Leaf</tissue>
    </source>
</reference>
<feature type="signal peptide" evidence="1">
    <location>
        <begin position="1"/>
        <end position="31"/>
    </location>
</feature>
<dbReference type="EMBL" id="CM035436">
    <property type="protein sequence ID" value="KAH7288855.1"/>
    <property type="molecule type" value="Genomic_DNA"/>
</dbReference>
<keyword evidence="1" id="KW-0732">Signal</keyword>
<dbReference type="AlphaFoldDB" id="A0A8T2QZP0"/>
<evidence type="ECO:0000313" key="4">
    <source>
        <dbReference type="Proteomes" id="UP000825935"/>
    </source>
</evidence>
<evidence type="ECO:0000256" key="1">
    <source>
        <dbReference type="SAM" id="SignalP"/>
    </source>
</evidence>
<protein>
    <recommendedName>
        <fullName evidence="2">Bifunctional inhibitor/plant lipid transfer protein/seed storage helical domain-containing protein</fullName>
    </recommendedName>
</protein>
<evidence type="ECO:0000313" key="3">
    <source>
        <dbReference type="EMBL" id="KAH7288855.1"/>
    </source>
</evidence>
<evidence type="ECO:0000259" key="2">
    <source>
        <dbReference type="SMART" id="SM00499"/>
    </source>
</evidence>
<dbReference type="Proteomes" id="UP000825935">
    <property type="component" value="Chromosome 31"/>
</dbReference>
<keyword evidence="4" id="KW-1185">Reference proteome</keyword>
<dbReference type="InterPro" id="IPR016140">
    <property type="entry name" value="Bifunc_inhib/LTP/seed_store"/>
</dbReference>
<organism evidence="3 4">
    <name type="scientific">Ceratopteris richardii</name>
    <name type="common">Triangle waterfern</name>
    <dbReference type="NCBI Taxonomy" id="49495"/>
    <lineage>
        <taxon>Eukaryota</taxon>
        <taxon>Viridiplantae</taxon>
        <taxon>Streptophyta</taxon>
        <taxon>Embryophyta</taxon>
        <taxon>Tracheophyta</taxon>
        <taxon>Polypodiopsida</taxon>
        <taxon>Polypodiidae</taxon>
        <taxon>Polypodiales</taxon>
        <taxon>Pteridineae</taxon>
        <taxon>Pteridaceae</taxon>
        <taxon>Parkerioideae</taxon>
        <taxon>Ceratopteris</taxon>
    </lineage>
</organism>
<dbReference type="Gene3D" id="1.10.110.10">
    <property type="entry name" value="Plant lipid-transfer and hydrophobic proteins"/>
    <property type="match status" value="1"/>
</dbReference>
<proteinExistence type="predicted"/>
<dbReference type="InterPro" id="IPR036312">
    <property type="entry name" value="Bifun_inhib/LTP/seed_sf"/>
</dbReference>
<feature type="chain" id="PRO_5035870250" description="Bifunctional inhibitor/plant lipid transfer protein/seed storage helical domain-containing protein" evidence="1">
    <location>
        <begin position="32"/>
        <end position="144"/>
    </location>
</feature>
<accession>A0A8T2QZP0</accession>
<name>A0A8T2QZP0_CERRI</name>
<feature type="domain" description="Bifunctional inhibitor/plant lipid transfer protein/seed storage helical" evidence="2">
    <location>
        <begin position="53"/>
        <end position="144"/>
    </location>
</feature>
<comment type="caution">
    <text evidence="3">The sequence shown here is derived from an EMBL/GenBank/DDBJ whole genome shotgun (WGS) entry which is preliminary data.</text>
</comment>
<dbReference type="SUPFAM" id="SSF47699">
    <property type="entry name" value="Bifunctional inhibitor/lipid-transfer protein/seed storage 2S albumin"/>
    <property type="match status" value="1"/>
</dbReference>